<dbReference type="RefSeq" id="WP_072994924.1">
    <property type="nucleotide sequence ID" value="NZ_FQYU01000007.1"/>
</dbReference>
<reference evidence="3" key="1">
    <citation type="submission" date="2016-11" db="EMBL/GenBank/DDBJ databases">
        <authorList>
            <person name="Varghese N."/>
            <person name="Submissions S."/>
        </authorList>
    </citation>
    <scope>NUCLEOTIDE SEQUENCE [LARGE SCALE GENOMIC DNA]</scope>
    <source>
        <strain evidence="3">DSM 19858</strain>
    </source>
</reference>
<sequence length="184" mass="21788">MTTTARELLQDLLEMTRKNMNDVERFKSRSPEFLNWKENPNSWSVLECIEHLNRYGDFYIPEITKRIEASKHKNSELFKSNWLGEYFSRSVAYHNDLNKMKTFKSMNPINSTLTVQTLEKFIGQQHRIIELLDRSKSVNLDKTKTAISISKWVKLKLGDTLRVVVYHNERHVKQAEKTLKRALE</sequence>
<organism evidence="2 3">
    <name type="scientific">Pseudozobellia thermophila</name>
    <dbReference type="NCBI Taxonomy" id="192903"/>
    <lineage>
        <taxon>Bacteria</taxon>
        <taxon>Pseudomonadati</taxon>
        <taxon>Bacteroidota</taxon>
        <taxon>Flavobacteriia</taxon>
        <taxon>Flavobacteriales</taxon>
        <taxon>Flavobacteriaceae</taxon>
        <taxon>Pseudozobellia</taxon>
    </lineage>
</organism>
<dbReference type="EMBL" id="FQYU01000007">
    <property type="protein sequence ID" value="SHJ66389.1"/>
    <property type="molecule type" value="Genomic_DNA"/>
</dbReference>
<dbReference type="SUPFAM" id="SSF109854">
    <property type="entry name" value="DinB/YfiT-like putative metalloenzymes"/>
    <property type="match status" value="1"/>
</dbReference>
<dbReference type="STRING" id="192903.SAMN04488513_10727"/>
<dbReference type="InterPro" id="IPR024775">
    <property type="entry name" value="DinB-like"/>
</dbReference>
<dbReference type="Pfam" id="PF12867">
    <property type="entry name" value="DinB_2"/>
    <property type="match status" value="1"/>
</dbReference>
<dbReference type="Gene3D" id="1.20.120.450">
    <property type="entry name" value="dinb family like domain"/>
    <property type="match status" value="1"/>
</dbReference>
<evidence type="ECO:0000313" key="2">
    <source>
        <dbReference type="EMBL" id="SHJ66389.1"/>
    </source>
</evidence>
<keyword evidence="3" id="KW-1185">Reference proteome</keyword>
<gene>
    <name evidence="2" type="ORF">SAMN04488513_10727</name>
</gene>
<dbReference type="AlphaFoldDB" id="A0A1M6L5R2"/>
<accession>A0A1M6L5R2</accession>
<protein>
    <submittedName>
        <fullName evidence="2">DinB superfamily protein</fullName>
    </submittedName>
</protein>
<feature type="domain" description="DinB-like" evidence="1">
    <location>
        <begin position="15"/>
        <end position="175"/>
    </location>
</feature>
<name>A0A1M6L5R2_9FLAO</name>
<evidence type="ECO:0000259" key="1">
    <source>
        <dbReference type="Pfam" id="PF12867"/>
    </source>
</evidence>
<dbReference type="InterPro" id="IPR034660">
    <property type="entry name" value="DinB/YfiT-like"/>
</dbReference>
<evidence type="ECO:0000313" key="3">
    <source>
        <dbReference type="Proteomes" id="UP000184543"/>
    </source>
</evidence>
<proteinExistence type="predicted"/>
<dbReference type="OrthoDB" id="1524454at2"/>
<dbReference type="Proteomes" id="UP000184543">
    <property type="component" value="Unassembled WGS sequence"/>
</dbReference>